<dbReference type="InterPro" id="IPR019024">
    <property type="entry name" value="RNase_H2_suB_wHTH"/>
</dbReference>
<dbReference type="OrthoDB" id="29098at2759"/>
<keyword evidence="10" id="KW-1185">Reference proteome</keyword>
<evidence type="ECO:0000259" key="7">
    <source>
        <dbReference type="Pfam" id="PF09468"/>
    </source>
</evidence>
<feature type="compositionally biased region" description="Basic and acidic residues" evidence="6">
    <location>
        <begin position="359"/>
        <end position="379"/>
    </location>
</feature>
<protein>
    <recommendedName>
        <fullName evidence="2">Ribonuclease H2 subunit B</fullName>
    </recommendedName>
    <alternativeName>
        <fullName evidence="5">Ribonuclease HI subunit B</fullName>
    </alternativeName>
</protein>
<comment type="function">
    <text evidence="4">Non catalytic subunit of RNase H2, an endonuclease that specifically degrades the RNA of RNA:DNA hybrids. Participates in DNA replication, possibly by mediating the removal of lagging-strand Okazaki fragment RNA primers during DNA replication. Mediates the excision of single ribonucleotides from DNA:RNA duplexes.</text>
</comment>
<dbReference type="Pfam" id="PF09468">
    <property type="entry name" value="RNase_H2-Ydr279"/>
    <property type="match status" value="1"/>
</dbReference>
<evidence type="ECO:0000256" key="6">
    <source>
        <dbReference type="SAM" id="MobiDB-lite"/>
    </source>
</evidence>
<feature type="compositionally biased region" description="Polar residues" evidence="6">
    <location>
        <begin position="1"/>
        <end position="10"/>
    </location>
</feature>
<dbReference type="Gene3D" id="1.10.20.120">
    <property type="match status" value="1"/>
</dbReference>
<accession>M2LGB9</accession>
<dbReference type="Pfam" id="PF17745">
    <property type="entry name" value="Ydr279_N"/>
    <property type="match status" value="1"/>
</dbReference>
<dbReference type="PANTHER" id="PTHR13383:SF11">
    <property type="entry name" value="RIBONUCLEASE H2 SUBUNIT B"/>
    <property type="match status" value="1"/>
</dbReference>
<dbReference type="GeneID" id="19115060"/>
<name>M2LGB9_BAUPA</name>
<comment type="subcellular location">
    <subcellularLocation>
        <location evidence="1">Nucleus</location>
    </subcellularLocation>
</comment>
<gene>
    <name evidence="9" type="ORF">BAUCODRAFT_51372</name>
</gene>
<dbReference type="AlphaFoldDB" id="M2LGB9"/>
<dbReference type="Proteomes" id="UP000011761">
    <property type="component" value="Unassembled WGS sequence"/>
</dbReference>
<dbReference type="GO" id="GO:0005654">
    <property type="term" value="C:nucleoplasm"/>
    <property type="evidence" value="ECO:0007669"/>
    <property type="project" value="TreeGrafter"/>
</dbReference>
<dbReference type="STRING" id="717646.M2LGB9"/>
<dbReference type="GO" id="GO:0032299">
    <property type="term" value="C:ribonuclease H2 complex"/>
    <property type="evidence" value="ECO:0007669"/>
    <property type="project" value="InterPro"/>
</dbReference>
<dbReference type="GO" id="GO:0006401">
    <property type="term" value="P:RNA catabolic process"/>
    <property type="evidence" value="ECO:0007669"/>
    <property type="project" value="TreeGrafter"/>
</dbReference>
<feature type="domain" description="Rnh202 triple barrel" evidence="8">
    <location>
        <begin position="35"/>
        <end position="120"/>
    </location>
</feature>
<dbReference type="RefSeq" id="XP_007679900.1">
    <property type="nucleotide sequence ID" value="XM_007681710.1"/>
</dbReference>
<keyword evidence="3" id="KW-0539">Nucleus</keyword>
<reference evidence="9 10" key="1">
    <citation type="journal article" date="2012" name="PLoS Pathog.">
        <title>Diverse lifestyles and strategies of plant pathogenesis encoded in the genomes of eighteen Dothideomycetes fungi.</title>
        <authorList>
            <person name="Ohm R.A."/>
            <person name="Feau N."/>
            <person name="Henrissat B."/>
            <person name="Schoch C.L."/>
            <person name="Horwitz B.A."/>
            <person name="Barry K.W."/>
            <person name="Condon B.J."/>
            <person name="Copeland A.C."/>
            <person name="Dhillon B."/>
            <person name="Glaser F."/>
            <person name="Hesse C.N."/>
            <person name="Kosti I."/>
            <person name="LaButti K."/>
            <person name="Lindquist E.A."/>
            <person name="Lucas S."/>
            <person name="Salamov A.A."/>
            <person name="Bradshaw R.E."/>
            <person name="Ciuffetti L."/>
            <person name="Hamelin R.C."/>
            <person name="Kema G.H.J."/>
            <person name="Lawrence C."/>
            <person name="Scott J.A."/>
            <person name="Spatafora J.W."/>
            <person name="Turgeon B.G."/>
            <person name="de Wit P.J.G.M."/>
            <person name="Zhong S."/>
            <person name="Goodwin S.B."/>
            <person name="Grigoriev I.V."/>
        </authorList>
    </citation>
    <scope>NUCLEOTIDE SEQUENCE [LARGE SCALE GENOMIC DNA]</scope>
    <source>
        <strain evidence="9 10">UAMH 10762</strain>
    </source>
</reference>
<evidence type="ECO:0000256" key="4">
    <source>
        <dbReference type="ARBA" id="ARBA00024778"/>
    </source>
</evidence>
<dbReference type="KEGG" id="bcom:BAUCODRAFT_51372"/>
<evidence type="ECO:0000259" key="8">
    <source>
        <dbReference type="Pfam" id="PF17745"/>
    </source>
</evidence>
<feature type="domain" description="Ribonuclease H2 subunit B wHTH" evidence="7">
    <location>
        <begin position="123"/>
        <end position="306"/>
    </location>
</feature>
<feature type="region of interest" description="Disordered" evidence="6">
    <location>
        <begin position="1"/>
        <end position="26"/>
    </location>
</feature>
<dbReference type="OMA" id="YYFCPKL"/>
<dbReference type="InterPro" id="IPR040456">
    <property type="entry name" value="RNase_H2_suB"/>
</dbReference>
<organism evidence="9 10">
    <name type="scientific">Baudoinia panamericana (strain UAMH 10762)</name>
    <name type="common">Angels' share fungus</name>
    <name type="synonym">Baudoinia compniacensis (strain UAMH 10762)</name>
    <dbReference type="NCBI Taxonomy" id="717646"/>
    <lineage>
        <taxon>Eukaryota</taxon>
        <taxon>Fungi</taxon>
        <taxon>Dikarya</taxon>
        <taxon>Ascomycota</taxon>
        <taxon>Pezizomycotina</taxon>
        <taxon>Dothideomycetes</taxon>
        <taxon>Dothideomycetidae</taxon>
        <taxon>Mycosphaerellales</taxon>
        <taxon>Teratosphaeriaceae</taxon>
        <taxon>Baudoinia</taxon>
    </lineage>
</organism>
<evidence type="ECO:0000256" key="3">
    <source>
        <dbReference type="ARBA" id="ARBA00023242"/>
    </source>
</evidence>
<evidence type="ECO:0000256" key="1">
    <source>
        <dbReference type="ARBA" id="ARBA00004123"/>
    </source>
</evidence>
<dbReference type="CDD" id="cd09270">
    <property type="entry name" value="RNase_H2-B"/>
    <property type="match status" value="1"/>
</dbReference>
<evidence type="ECO:0000256" key="2">
    <source>
        <dbReference type="ARBA" id="ARBA00019062"/>
    </source>
</evidence>
<dbReference type="PANTHER" id="PTHR13383">
    <property type="entry name" value="RIBONUCLEASE H2 SUBUNIT B"/>
    <property type="match status" value="1"/>
</dbReference>
<dbReference type="EMBL" id="KB445561">
    <property type="protein sequence ID" value="EMC93102.1"/>
    <property type="molecule type" value="Genomic_DNA"/>
</dbReference>
<sequence>ASKAQPQSQWQDDDNQPRSIHTLDISEDDPPKLFVLPKDLSTDARIIRLPHPVNAKPCRYLVDPSRGFYEFTRVAGPSRACHSWLLAPDYSADAAVESEGNDKAGYVFRQPELLVATPIDPLFVLLPALWGVATQEWKTLGDWLSDYPGYEDLLAILRSDMSGAIEILLNDRMRAVCDILQMGSGEDTLFKLNVLMLADIVWSKAASMGKVGLPYSMEQHFVRKALELPEVSVRREDSTISAVQEGRKAADSSVIQMTSDAAEERDVQAHGPKLQKNVELSDLLRFRTAIRYLCMNYLPPSLETRVQAMYADRTYTLQRKTDLTPLDEHLARIMRLKAEAHALRSISDNISRKRGLDDDEAIEKADARKRKKEEEEAKKKNVSQGVKKLMKADTSGMQKMSSFFVKKEVK</sequence>
<dbReference type="eggNOG" id="ENOG502SCDS">
    <property type="taxonomic scope" value="Eukaryota"/>
</dbReference>
<feature type="region of interest" description="Disordered" evidence="6">
    <location>
        <begin position="359"/>
        <end position="391"/>
    </location>
</feature>
<evidence type="ECO:0000256" key="5">
    <source>
        <dbReference type="ARBA" id="ARBA00033464"/>
    </source>
</evidence>
<dbReference type="HOGENOM" id="CLU_057573_0_0_1"/>
<evidence type="ECO:0000313" key="10">
    <source>
        <dbReference type="Proteomes" id="UP000011761"/>
    </source>
</evidence>
<proteinExistence type="predicted"/>
<feature type="non-terminal residue" evidence="9">
    <location>
        <position position="410"/>
    </location>
</feature>
<feature type="non-terminal residue" evidence="9">
    <location>
        <position position="1"/>
    </location>
</feature>
<evidence type="ECO:0000313" key="9">
    <source>
        <dbReference type="EMBL" id="EMC93102.1"/>
    </source>
</evidence>
<dbReference type="InterPro" id="IPR041195">
    <property type="entry name" value="Rnh202_N"/>
</dbReference>